<proteinExistence type="predicted"/>
<protein>
    <submittedName>
        <fullName evidence="2">Gamma-carboxymuconolactone decarboxylase subunit</fullName>
    </submittedName>
</protein>
<evidence type="ECO:0000313" key="2">
    <source>
        <dbReference type="EMBL" id="ACJ34822.1"/>
    </source>
</evidence>
<reference evidence="2 3" key="1">
    <citation type="journal article" date="2008" name="Genome Biol.">
        <title>Encapsulated in silica: genome, proteome and physiology of the thermophilic bacterium Anoxybacillus flavithermus WK1.</title>
        <authorList>
            <person name="Saw J.H."/>
            <person name="Mountain B.W."/>
            <person name="Feng L."/>
            <person name="Omelchenko M.V."/>
            <person name="Hou S."/>
            <person name="Saito J.A."/>
            <person name="Stott M.B."/>
            <person name="Li D."/>
            <person name="Zhao G."/>
            <person name="Wu J."/>
            <person name="Galperin M.Y."/>
            <person name="Koonin E.V."/>
            <person name="Makarova K.S."/>
            <person name="Wolf Y.I."/>
            <person name="Rigden D.J."/>
            <person name="Dunfield P.F."/>
            <person name="Wang L."/>
            <person name="Alam M."/>
        </authorList>
    </citation>
    <scope>NUCLEOTIDE SEQUENCE [LARGE SCALE GENOMIC DNA]</scope>
    <source>
        <strain evidence="3">DSM 21510 / WK1</strain>
    </source>
</reference>
<dbReference type="SUPFAM" id="SSF69118">
    <property type="entry name" value="AhpD-like"/>
    <property type="match status" value="1"/>
</dbReference>
<dbReference type="PATRIC" id="fig|491915.6.peg.2545"/>
<dbReference type="KEGG" id="afl:Aflv_2465"/>
<dbReference type="Pfam" id="PF02627">
    <property type="entry name" value="CMD"/>
    <property type="match status" value="1"/>
</dbReference>
<dbReference type="EMBL" id="CP000922">
    <property type="protein sequence ID" value="ACJ34822.1"/>
    <property type="molecule type" value="Genomic_DNA"/>
</dbReference>
<gene>
    <name evidence="2" type="ordered locus">Aflv_2465</name>
</gene>
<dbReference type="NCBIfam" id="TIGR00778">
    <property type="entry name" value="ahpD_dom"/>
    <property type="match status" value="1"/>
</dbReference>
<dbReference type="InterPro" id="IPR003779">
    <property type="entry name" value="CMD-like"/>
</dbReference>
<dbReference type="GO" id="GO:0051920">
    <property type="term" value="F:peroxiredoxin activity"/>
    <property type="evidence" value="ECO:0007669"/>
    <property type="project" value="InterPro"/>
</dbReference>
<dbReference type="InterPro" id="IPR004675">
    <property type="entry name" value="AhpD_core"/>
</dbReference>
<dbReference type="PANTHER" id="PTHR33930:SF2">
    <property type="entry name" value="BLR3452 PROTEIN"/>
    <property type="match status" value="1"/>
</dbReference>
<name>B7GF77_ANOFW</name>
<feature type="domain" description="Carboxymuconolactone decarboxylase-like" evidence="1">
    <location>
        <begin position="45"/>
        <end position="127"/>
    </location>
</feature>
<evidence type="ECO:0000313" key="3">
    <source>
        <dbReference type="Proteomes" id="UP000000742"/>
    </source>
</evidence>
<dbReference type="PANTHER" id="PTHR33930">
    <property type="entry name" value="ALKYL HYDROPEROXIDE REDUCTASE AHPD"/>
    <property type="match status" value="1"/>
</dbReference>
<dbReference type="HOGENOM" id="CLU_137228_1_0_9"/>
<organism evidence="2 3">
    <name type="scientific">Anoxybacillus flavithermus (strain DSM 21510 / WK1)</name>
    <dbReference type="NCBI Taxonomy" id="491915"/>
    <lineage>
        <taxon>Bacteria</taxon>
        <taxon>Bacillati</taxon>
        <taxon>Bacillota</taxon>
        <taxon>Bacilli</taxon>
        <taxon>Bacillales</taxon>
        <taxon>Anoxybacillaceae</taxon>
        <taxon>Anoxybacillus</taxon>
    </lineage>
</organism>
<dbReference type="AlphaFoldDB" id="B7GF77"/>
<dbReference type="InterPro" id="IPR029032">
    <property type="entry name" value="AhpD-like"/>
</dbReference>
<dbReference type="Proteomes" id="UP000000742">
    <property type="component" value="Chromosome"/>
</dbReference>
<evidence type="ECO:0000259" key="1">
    <source>
        <dbReference type="Pfam" id="PF02627"/>
    </source>
</evidence>
<dbReference type="STRING" id="491915.Aflv_2465"/>
<sequence length="137" mass="15170">MSIWASFYIFCKTTHDKKEGGVHMSMEQCLHEYKQGLGTFTQHMPKVGQTFHAFTEACFAEGSLSKKEKQLIALGISVAKQDEYCTIYHTKGCIDEGATEEQIFEACAVAAALAGGATMSQAVTLVRQCVEEFRHVH</sequence>
<dbReference type="eggNOG" id="COG0599">
    <property type="taxonomic scope" value="Bacteria"/>
</dbReference>
<accession>B7GF77</accession>
<dbReference type="Gene3D" id="1.20.1290.10">
    <property type="entry name" value="AhpD-like"/>
    <property type="match status" value="1"/>
</dbReference>